<dbReference type="Pfam" id="PF02653">
    <property type="entry name" value="BPD_transp_2"/>
    <property type="match status" value="2"/>
</dbReference>
<feature type="transmembrane region" description="Helical" evidence="6">
    <location>
        <begin position="169"/>
        <end position="191"/>
    </location>
</feature>
<evidence type="ECO:0000256" key="2">
    <source>
        <dbReference type="ARBA" id="ARBA00022475"/>
    </source>
</evidence>
<dbReference type="PANTHER" id="PTHR30482">
    <property type="entry name" value="HIGH-AFFINITY BRANCHED-CHAIN AMINO ACID TRANSPORT SYSTEM PERMEASE"/>
    <property type="match status" value="1"/>
</dbReference>
<dbReference type="Proteomes" id="UP000033411">
    <property type="component" value="Unassembled WGS sequence"/>
</dbReference>
<dbReference type="InterPro" id="IPR001851">
    <property type="entry name" value="ABC_transp_permease"/>
</dbReference>
<keyword evidence="5 6" id="KW-0472">Membrane</keyword>
<feature type="transmembrane region" description="Helical" evidence="6">
    <location>
        <begin position="348"/>
        <end position="378"/>
    </location>
</feature>
<feature type="transmembrane region" description="Helical" evidence="6">
    <location>
        <begin position="314"/>
        <end position="336"/>
    </location>
</feature>
<gene>
    <name evidence="7" type="ORF">WH87_14920</name>
</gene>
<comment type="caution">
    <text evidence="7">The sequence shown here is derived from an EMBL/GenBank/DDBJ whole genome shotgun (WGS) entry which is preliminary data.</text>
</comment>
<organism evidence="7 8">
    <name type="scientific">Devosia epidermidihirudinis</name>
    <dbReference type="NCBI Taxonomy" id="1293439"/>
    <lineage>
        <taxon>Bacteria</taxon>
        <taxon>Pseudomonadati</taxon>
        <taxon>Pseudomonadota</taxon>
        <taxon>Alphaproteobacteria</taxon>
        <taxon>Hyphomicrobiales</taxon>
        <taxon>Devosiaceae</taxon>
        <taxon>Devosia</taxon>
    </lineage>
</organism>
<feature type="transmembrane region" description="Helical" evidence="6">
    <location>
        <begin position="103"/>
        <end position="121"/>
    </location>
</feature>
<dbReference type="GO" id="GO:0015658">
    <property type="term" value="F:branched-chain amino acid transmembrane transporter activity"/>
    <property type="evidence" value="ECO:0007669"/>
    <property type="project" value="InterPro"/>
</dbReference>
<dbReference type="AlphaFoldDB" id="A0A0F5Q4K5"/>
<dbReference type="CDD" id="cd06581">
    <property type="entry name" value="TM_PBP1_LivM_like"/>
    <property type="match status" value="1"/>
</dbReference>
<evidence type="ECO:0000313" key="7">
    <source>
        <dbReference type="EMBL" id="KKC35863.1"/>
    </source>
</evidence>
<keyword evidence="3 6" id="KW-0812">Transmembrane</keyword>
<name>A0A0F5Q4K5_9HYPH</name>
<dbReference type="PATRIC" id="fig|1293439.3.peg.3039"/>
<feature type="transmembrane region" description="Helical" evidence="6">
    <location>
        <begin position="68"/>
        <end position="91"/>
    </location>
</feature>
<dbReference type="RefSeq" id="WP_046140777.1">
    <property type="nucleotide sequence ID" value="NZ_LANJ01000044.1"/>
</dbReference>
<evidence type="ECO:0000256" key="4">
    <source>
        <dbReference type="ARBA" id="ARBA00022989"/>
    </source>
</evidence>
<keyword evidence="4 6" id="KW-1133">Transmembrane helix</keyword>
<proteinExistence type="predicted"/>
<feature type="transmembrane region" description="Helical" evidence="6">
    <location>
        <begin position="44"/>
        <end position="61"/>
    </location>
</feature>
<reference evidence="7 8" key="1">
    <citation type="submission" date="2015-03" db="EMBL/GenBank/DDBJ databases">
        <authorList>
            <person name="Lepp D."/>
            <person name="Hassan Y.I."/>
            <person name="Li X.-Z."/>
            <person name="Zhou T."/>
        </authorList>
    </citation>
    <scope>NUCLEOTIDE SEQUENCE [LARGE SCALE GENOMIC DNA]</scope>
    <source>
        <strain evidence="7 8">E84</strain>
    </source>
</reference>
<evidence type="ECO:0000313" key="8">
    <source>
        <dbReference type="Proteomes" id="UP000033411"/>
    </source>
</evidence>
<dbReference type="EMBL" id="LANJ01000044">
    <property type="protein sequence ID" value="KKC35863.1"/>
    <property type="molecule type" value="Genomic_DNA"/>
</dbReference>
<evidence type="ECO:0000256" key="6">
    <source>
        <dbReference type="SAM" id="Phobius"/>
    </source>
</evidence>
<keyword evidence="2" id="KW-1003">Cell membrane</keyword>
<sequence length="441" mass="47634">MSDTAIRRGLDLNDPKMRSIVLFAAMFVIVLIVGYVQGAANTTLLLTQAIAYALIALGLNIQWGYGGLFNFAVMGFMMLGGAATVTISAPINPLFWDSEGPLLLGKALAMFLVGALVVLAARQSHRIGIKGGWKTALIVLAWFVSYVAYRSQIDPAAAYIESTAGYIGGLGLNPMLGWLIGGVLAAIMAFIVGKISLGLRSDYLAIATIGISEILRAFVKNMDWWTRGTQTVSPMPWPVPLPQQYQADGVSIADSFVFARLGFLALALVILVVVFLFIQRAYGGPWGRMMRAIRDNHIAAGSMGKDIKGRQLELFVMGSVLIGIGGAMLTSFNQIFDPSSYQPINHTFMVWVMVIVGGAGNNLGVLLGTFLIYIAWVISDPLAQAIFKNLSAWSQSVGWGVIPEIDSRALQMRVFVLGVIITIALRYAPKGLLPEVVQKQK</sequence>
<feature type="transmembrane region" description="Helical" evidence="6">
    <location>
        <begin position="20"/>
        <end position="38"/>
    </location>
</feature>
<dbReference type="InterPro" id="IPR043428">
    <property type="entry name" value="LivM-like"/>
</dbReference>
<keyword evidence="8" id="KW-1185">Reference proteome</keyword>
<evidence type="ECO:0000256" key="1">
    <source>
        <dbReference type="ARBA" id="ARBA00004651"/>
    </source>
</evidence>
<feature type="transmembrane region" description="Helical" evidence="6">
    <location>
        <begin position="257"/>
        <end position="278"/>
    </location>
</feature>
<feature type="transmembrane region" description="Helical" evidence="6">
    <location>
        <begin position="203"/>
        <end position="219"/>
    </location>
</feature>
<dbReference type="GO" id="GO:0005886">
    <property type="term" value="C:plasma membrane"/>
    <property type="evidence" value="ECO:0007669"/>
    <property type="project" value="UniProtKB-SubCell"/>
</dbReference>
<accession>A0A0F5Q4K5</accession>
<evidence type="ECO:0000256" key="3">
    <source>
        <dbReference type="ARBA" id="ARBA00022692"/>
    </source>
</evidence>
<dbReference type="OrthoDB" id="9814461at2"/>
<dbReference type="STRING" id="1293439.WH87_14920"/>
<dbReference type="PANTHER" id="PTHR30482:SF10">
    <property type="entry name" value="HIGH-AFFINITY BRANCHED-CHAIN AMINO ACID TRANSPORT PROTEIN BRAE"/>
    <property type="match status" value="1"/>
</dbReference>
<protein>
    <submittedName>
        <fullName evidence="7">Branched-chain amino acid ABC transporter permease</fullName>
    </submittedName>
</protein>
<evidence type="ECO:0000256" key="5">
    <source>
        <dbReference type="ARBA" id="ARBA00023136"/>
    </source>
</evidence>
<comment type="subcellular location">
    <subcellularLocation>
        <location evidence="1">Cell membrane</location>
        <topology evidence="1">Multi-pass membrane protein</topology>
    </subcellularLocation>
</comment>
<feature type="transmembrane region" description="Helical" evidence="6">
    <location>
        <begin position="133"/>
        <end position="149"/>
    </location>
</feature>